<feature type="repeat" description="TPR" evidence="3">
    <location>
        <begin position="149"/>
        <end position="182"/>
    </location>
</feature>
<dbReference type="Proteomes" id="UP000228947">
    <property type="component" value="Unassembled WGS sequence"/>
</dbReference>
<evidence type="ECO:0000256" key="4">
    <source>
        <dbReference type="SAM" id="Phobius"/>
    </source>
</evidence>
<dbReference type="GO" id="GO:0009279">
    <property type="term" value="C:cell outer membrane"/>
    <property type="evidence" value="ECO:0007669"/>
    <property type="project" value="TreeGrafter"/>
</dbReference>
<evidence type="ECO:0000313" key="8">
    <source>
        <dbReference type="Proteomes" id="UP000229681"/>
    </source>
</evidence>
<sequence length="334" mass="37268">MFGRFIAWLGVGRARFIFGLLAITGLLSLMLNAIQPPEPWIPTVQTALAALFLVGAAAAVITRFDRQERRQILILIVPALGALLLGLFVPQWFTALAVVAAGWIAIALISGRAAVRREYQRAIKHMRKSEYDEAIAIISDLIKAEPDQADHRRFRAELYRLAGNLRKARADYEKVIALTPNSGVGYNGLAEIYLQEGNFERAFEYGLKAHALEPNHWVAAYNLGMIANRMGKWDESIAYLKRALSAKIPDSRHRLMAYLWLACAYVFTDDQTSAREALAALQGEKRGLREWQIILSSEQATLLRRVLGEDVALAEQLAQSDVGAALEQVRNKRS</sequence>
<evidence type="ECO:0000256" key="3">
    <source>
        <dbReference type="PROSITE-ProRule" id="PRU00339"/>
    </source>
</evidence>
<dbReference type="GO" id="GO:0046813">
    <property type="term" value="P:receptor-mediated virion attachment to host cell"/>
    <property type="evidence" value="ECO:0007669"/>
    <property type="project" value="TreeGrafter"/>
</dbReference>
<dbReference type="Gene3D" id="1.25.40.10">
    <property type="entry name" value="Tetratricopeptide repeat domain"/>
    <property type="match status" value="1"/>
</dbReference>
<evidence type="ECO:0000256" key="2">
    <source>
        <dbReference type="ARBA" id="ARBA00022803"/>
    </source>
</evidence>
<evidence type="ECO:0000256" key="1">
    <source>
        <dbReference type="ARBA" id="ARBA00022737"/>
    </source>
</evidence>
<evidence type="ECO:0000313" key="7">
    <source>
        <dbReference type="Proteomes" id="UP000228947"/>
    </source>
</evidence>
<dbReference type="SMART" id="SM00028">
    <property type="entry name" value="TPR"/>
    <property type="match status" value="4"/>
</dbReference>
<feature type="transmembrane region" description="Helical" evidence="4">
    <location>
        <begin position="40"/>
        <end position="60"/>
    </location>
</feature>
<gene>
    <name evidence="5" type="ORF">CUN49_05715</name>
    <name evidence="6" type="ORF">CUN50_01515</name>
</gene>
<evidence type="ECO:0000313" key="6">
    <source>
        <dbReference type="EMBL" id="PJF43092.1"/>
    </source>
</evidence>
<dbReference type="EMBL" id="PGTL01000004">
    <property type="protein sequence ID" value="PJF43092.1"/>
    <property type="molecule type" value="Genomic_DNA"/>
</dbReference>
<proteinExistence type="predicted"/>
<dbReference type="Pfam" id="PF13432">
    <property type="entry name" value="TPR_16"/>
    <property type="match status" value="2"/>
</dbReference>
<feature type="transmembrane region" description="Helical" evidence="4">
    <location>
        <begin position="72"/>
        <end position="89"/>
    </location>
</feature>
<dbReference type="InterPro" id="IPR050498">
    <property type="entry name" value="Ycf3"/>
</dbReference>
<accession>A0A2M8PFQ8</accession>
<feature type="transmembrane region" description="Helical" evidence="4">
    <location>
        <begin position="12"/>
        <end position="34"/>
    </location>
</feature>
<dbReference type="Proteomes" id="UP000229681">
    <property type="component" value="Unassembled WGS sequence"/>
</dbReference>
<dbReference type="SUPFAM" id="SSF48452">
    <property type="entry name" value="TPR-like"/>
    <property type="match status" value="1"/>
</dbReference>
<dbReference type="EMBL" id="PGTM01000058">
    <property type="protein sequence ID" value="PJF36380.1"/>
    <property type="molecule type" value="Genomic_DNA"/>
</dbReference>
<dbReference type="InterPro" id="IPR019734">
    <property type="entry name" value="TPR_rpt"/>
</dbReference>
<dbReference type="InterPro" id="IPR011990">
    <property type="entry name" value="TPR-like_helical_dom_sf"/>
</dbReference>
<feature type="transmembrane region" description="Helical" evidence="4">
    <location>
        <begin position="95"/>
        <end position="115"/>
    </location>
</feature>
<evidence type="ECO:0000313" key="5">
    <source>
        <dbReference type="EMBL" id="PJF36380.1"/>
    </source>
</evidence>
<keyword evidence="4" id="KW-0812">Transmembrane</keyword>
<keyword evidence="4" id="KW-1133">Transmembrane helix</keyword>
<name>A0A2M8PZX2_9CHLR</name>
<comment type="caution">
    <text evidence="6">The sequence shown here is derived from an EMBL/GenBank/DDBJ whole genome shotgun (WGS) entry which is preliminary data.</text>
</comment>
<reference evidence="7 8" key="1">
    <citation type="submission" date="2017-11" db="EMBL/GenBank/DDBJ databases">
        <title>Evolution of Phototrophy in the Chloroflexi Phylum Driven by Horizontal Gene Transfer.</title>
        <authorList>
            <person name="Ward L.M."/>
            <person name="Hemp J."/>
            <person name="Shih P.M."/>
            <person name="Mcglynn S.E."/>
            <person name="Fischer W."/>
        </authorList>
    </citation>
    <scope>NUCLEOTIDE SEQUENCE [LARGE SCALE GENOMIC DNA]</scope>
    <source>
        <strain evidence="6">CP1_1M</strain>
        <strain evidence="5">JP3_13</strain>
    </source>
</reference>
<organism evidence="6 7">
    <name type="scientific">Candidatus Thermofonsia Clade 1 bacterium</name>
    <dbReference type="NCBI Taxonomy" id="2364210"/>
    <lineage>
        <taxon>Bacteria</taxon>
        <taxon>Bacillati</taxon>
        <taxon>Chloroflexota</taxon>
        <taxon>Candidatus Thermofontia</taxon>
        <taxon>Candidatus Thermofonsia Clade 1</taxon>
    </lineage>
</organism>
<keyword evidence="2 3" id="KW-0802">TPR repeat</keyword>
<keyword evidence="4" id="KW-0472">Membrane</keyword>
<dbReference type="PROSITE" id="PS50005">
    <property type="entry name" value="TPR"/>
    <property type="match status" value="2"/>
</dbReference>
<dbReference type="PANTHER" id="PTHR44858">
    <property type="entry name" value="TETRATRICOPEPTIDE REPEAT PROTEIN 6"/>
    <property type="match status" value="1"/>
</dbReference>
<protein>
    <submittedName>
        <fullName evidence="6">Uncharacterized protein</fullName>
    </submittedName>
</protein>
<keyword evidence="1" id="KW-0677">Repeat</keyword>
<accession>A0A2M8PZX2</accession>
<feature type="repeat" description="TPR" evidence="3">
    <location>
        <begin position="183"/>
        <end position="216"/>
    </location>
</feature>
<dbReference type="PANTHER" id="PTHR44858:SF1">
    <property type="entry name" value="UDP-N-ACETYLGLUCOSAMINE--PEPTIDE N-ACETYLGLUCOSAMINYLTRANSFERASE SPINDLY-RELATED"/>
    <property type="match status" value="1"/>
</dbReference>
<dbReference type="AlphaFoldDB" id="A0A2M8PZX2"/>